<proteinExistence type="predicted"/>
<protein>
    <submittedName>
        <fullName evidence="3">Putative secreted protein (Por secretion system target)</fullName>
    </submittedName>
</protein>
<dbReference type="Pfam" id="PF13448">
    <property type="entry name" value="DUF4114"/>
    <property type="match status" value="1"/>
</dbReference>
<gene>
    <name evidence="3" type="ORF">BC659_2871</name>
</gene>
<sequence>MYKFLFLVGFILMVLDSQSQYKYLGKYTSDGTPQNFAGRDAIPDKTFEKIKSALPESYPVPKYNPQYISSGYETDIRLVDSAAVYITFVGEGAGYKNTLGFYTYPLSEPIAKKPKAEEITIIFPNVSQLGSGGSLVPGDKVLLGNFPANTGIGFVLIADGWRNGTVTNGNWVLYSNPAFNPESDPLLRQHNVVLFDSSLQQLILSFEDIRRDNSSCDQDFNDAIFYITANPFKAIQQNNYTPIEIANTEITSGNTGGLESNGRLASKIALRSFKRDTKELEVKTERNSQPLFIQSLVALTTSNGQGTTSKSLSSYFPVTGMTGNEVSRISTPSDLVNITNAREIFSLDYYLNNKRVAVGLASHTNDRVYDHSKVICDRLNGSVLTEIRTIVLNKYSIINTTLIRANGETEYALHFSIKKESGNYRLYSLWNIDAYPPGEYLNFQFWGSSMSEICSIAYDVLSSIAAEMPIQHTPAETQIPKVFMKKGEYKNGKLYLTIANKVKATSMLFNANIARSENAPTELVTKNITLSGETEQTLAIETGFLFDAGISVAVPGLTMGDHFYLADGSWGVDYRAQDAAAVIFSVQPIQATETGEVLRMEREPMVKGSIKGVVNLFRNVRAGNLSIPIHEYNAISFELQSDKAVELVIVPDSLADWDNRPRYTIPPTNGMQKITVSLDKWKDKYGNTVRFQNIRNIVFSLKGNDISYEPFMLKVANTMFTKLVMNSTVSVEKRAVKIYPNPVVHLATVEVPGYITKASIMVFDMAGRKCLQKDIVFFNGRYNLNVNSLPSGFYKVAIVTDQQCLNSSMIVNK</sequence>
<evidence type="ECO:0000259" key="2">
    <source>
        <dbReference type="Pfam" id="PF18962"/>
    </source>
</evidence>
<evidence type="ECO:0000313" key="3">
    <source>
        <dbReference type="EMBL" id="TDO25331.1"/>
    </source>
</evidence>
<dbReference type="RefSeq" id="WP_133475446.1">
    <property type="nucleotide sequence ID" value="NZ_SNWP01000013.1"/>
</dbReference>
<feature type="domain" description="DUF4114" evidence="1">
    <location>
        <begin position="146"/>
        <end position="230"/>
    </location>
</feature>
<evidence type="ECO:0000259" key="1">
    <source>
        <dbReference type="Pfam" id="PF13448"/>
    </source>
</evidence>
<dbReference type="InterPro" id="IPR026444">
    <property type="entry name" value="Secre_tail"/>
</dbReference>
<reference evidence="3 4" key="1">
    <citation type="submission" date="2019-03" db="EMBL/GenBank/DDBJ databases">
        <title>Genomic Encyclopedia of Archaeal and Bacterial Type Strains, Phase II (KMG-II): from individual species to whole genera.</title>
        <authorList>
            <person name="Goeker M."/>
        </authorList>
    </citation>
    <scope>NUCLEOTIDE SEQUENCE [LARGE SCALE GENOMIC DNA]</scope>
    <source>
        <strain evidence="3 4">DSM 28323</strain>
    </source>
</reference>
<dbReference type="OrthoDB" id="1204817at2"/>
<dbReference type="AlphaFoldDB" id="A0A4R6ISX4"/>
<accession>A0A4R6ISX4</accession>
<dbReference type="InterPro" id="IPR025193">
    <property type="entry name" value="DUF4114"/>
</dbReference>
<organism evidence="3 4">
    <name type="scientific">Sediminibacterium goheungense</name>
    <dbReference type="NCBI Taxonomy" id="1086393"/>
    <lineage>
        <taxon>Bacteria</taxon>
        <taxon>Pseudomonadati</taxon>
        <taxon>Bacteroidota</taxon>
        <taxon>Chitinophagia</taxon>
        <taxon>Chitinophagales</taxon>
        <taxon>Chitinophagaceae</taxon>
        <taxon>Sediminibacterium</taxon>
    </lineage>
</organism>
<dbReference type="Proteomes" id="UP000295741">
    <property type="component" value="Unassembled WGS sequence"/>
</dbReference>
<dbReference type="NCBIfam" id="TIGR04183">
    <property type="entry name" value="Por_Secre_tail"/>
    <property type="match status" value="1"/>
</dbReference>
<dbReference type="Pfam" id="PF18962">
    <property type="entry name" value="Por_Secre_tail"/>
    <property type="match status" value="1"/>
</dbReference>
<keyword evidence="4" id="KW-1185">Reference proteome</keyword>
<name>A0A4R6ISX4_9BACT</name>
<feature type="domain" description="Secretion system C-terminal sorting" evidence="2">
    <location>
        <begin position="738"/>
        <end position="804"/>
    </location>
</feature>
<dbReference type="EMBL" id="SNWP01000013">
    <property type="protein sequence ID" value="TDO25331.1"/>
    <property type="molecule type" value="Genomic_DNA"/>
</dbReference>
<evidence type="ECO:0000313" key="4">
    <source>
        <dbReference type="Proteomes" id="UP000295741"/>
    </source>
</evidence>
<comment type="caution">
    <text evidence="3">The sequence shown here is derived from an EMBL/GenBank/DDBJ whole genome shotgun (WGS) entry which is preliminary data.</text>
</comment>